<sequence>MKDNYSVFDCHIIHFPKISNRAGAITPIQNKIDVPFEVKRVYYLYDIPAGESRGAHAHQILEQVIIAASGSFDVTLDDGRNKKTVQLNRPNLGIHVLPGMWRDIYNFSSGAICLVLASELYDSSEYIRDYDSFIKYKNYDGVTFSRF</sequence>
<evidence type="ECO:0000313" key="2">
    <source>
        <dbReference type="EMBL" id="GEO03230.1"/>
    </source>
</evidence>
<organism evidence="2 3">
    <name type="scientific">Adhaeribacter aerolatus</name>
    <dbReference type="NCBI Taxonomy" id="670289"/>
    <lineage>
        <taxon>Bacteria</taxon>
        <taxon>Pseudomonadati</taxon>
        <taxon>Bacteroidota</taxon>
        <taxon>Cytophagia</taxon>
        <taxon>Cytophagales</taxon>
        <taxon>Hymenobacteraceae</taxon>
        <taxon>Adhaeribacter</taxon>
    </lineage>
</organism>
<accession>A0A512AU67</accession>
<dbReference type="OrthoDB" id="9795513at2"/>
<gene>
    <name evidence="2" type="ORF">AAE02nite_08940</name>
</gene>
<dbReference type="EMBL" id="BJYS01000004">
    <property type="protein sequence ID" value="GEO03230.1"/>
    <property type="molecule type" value="Genomic_DNA"/>
</dbReference>
<dbReference type="Pfam" id="PF05523">
    <property type="entry name" value="FdtA"/>
    <property type="match status" value="1"/>
</dbReference>
<name>A0A512AU67_9BACT</name>
<evidence type="ECO:0000313" key="3">
    <source>
        <dbReference type="Proteomes" id="UP000321532"/>
    </source>
</evidence>
<keyword evidence="2" id="KW-0413">Isomerase</keyword>
<keyword evidence="3" id="KW-1185">Reference proteome</keyword>
<evidence type="ECO:0000259" key="1">
    <source>
        <dbReference type="Pfam" id="PF05523"/>
    </source>
</evidence>
<dbReference type="InterPro" id="IPR008894">
    <property type="entry name" value="QdtA_cupin_dom"/>
</dbReference>
<dbReference type="InterPro" id="IPR014710">
    <property type="entry name" value="RmlC-like_jellyroll"/>
</dbReference>
<feature type="domain" description="Sugar 3,4-ketoisomerase QdtA cupin" evidence="1">
    <location>
        <begin position="9"/>
        <end position="137"/>
    </location>
</feature>
<dbReference type="CDD" id="cd20292">
    <property type="entry name" value="cupin_QdtA-like"/>
    <property type="match status" value="1"/>
</dbReference>
<dbReference type="InterPro" id="IPR011051">
    <property type="entry name" value="RmlC_Cupin_sf"/>
</dbReference>
<reference evidence="2 3" key="1">
    <citation type="submission" date="2019-07" db="EMBL/GenBank/DDBJ databases">
        <title>Whole genome shotgun sequence of Adhaeribacter aerolatus NBRC 106133.</title>
        <authorList>
            <person name="Hosoyama A."/>
            <person name="Uohara A."/>
            <person name="Ohji S."/>
            <person name="Ichikawa N."/>
        </authorList>
    </citation>
    <scope>NUCLEOTIDE SEQUENCE [LARGE SCALE GENOMIC DNA]</scope>
    <source>
        <strain evidence="2 3">NBRC 106133</strain>
    </source>
</reference>
<dbReference type="GO" id="GO:0016853">
    <property type="term" value="F:isomerase activity"/>
    <property type="evidence" value="ECO:0007669"/>
    <property type="project" value="UniProtKB-KW"/>
</dbReference>
<protein>
    <submittedName>
        <fullName evidence="2">dTDP-6-deoxy-3,4-keto-hexulose isomerase</fullName>
    </submittedName>
</protein>
<dbReference type="Gene3D" id="2.60.120.10">
    <property type="entry name" value="Jelly Rolls"/>
    <property type="match status" value="1"/>
</dbReference>
<dbReference type="RefSeq" id="WP_146895332.1">
    <property type="nucleotide sequence ID" value="NZ_BJYS01000004.1"/>
</dbReference>
<dbReference type="AlphaFoldDB" id="A0A512AU67"/>
<dbReference type="Proteomes" id="UP000321532">
    <property type="component" value="Unassembled WGS sequence"/>
</dbReference>
<proteinExistence type="predicted"/>
<dbReference type="SUPFAM" id="SSF51182">
    <property type="entry name" value="RmlC-like cupins"/>
    <property type="match status" value="1"/>
</dbReference>
<comment type="caution">
    <text evidence="2">The sequence shown here is derived from an EMBL/GenBank/DDBJ whole genome shotgun (WGS) entry which is preliminary data.</text>
</comment>